<evidence type="ECO:0000313" key="2">
    <source>
        <dbReference type="Proteomes" id="UP000237347"/>
    </source>
</evidence>
<sequence>MEQFYDMQTLAHIRASKGLTIHTLLTVLWFCDWELGKHFPFLCIDGCFEDGDGDSAVDIQFPGAQHLSFDDTQWAILWAPTLE</sequence>
<gene>
    <name evidence="1" type="ORF">CFP56_044069</name>
</gene>
<dbReference type="EMBL" id="PKMF04000097">
    <property type="protein sequence ID" value="KAK7850617.1"/>
    <property type="molecule type" value="Genomic_DNA"/>
</dbReference>
<evidence type="ECO:0000313" key="1">
    <source>
        <dbReference type="EMBL" id="KAK7850617.1"/>
    </source>
</evidence>
<protein>
    <submittedName>
        <fullName evidence="1">Uncharacterized protein</fullName>
    </submittedName>
</protein>
<dbReference type="Proteomes" id="UP000237347">
    <property type="component" value="Unassembled WGS sequence"/>
</dbReference>
<organism evidence="1 2">
    <name type="scientific">Quercus suber</name>
    <name type="common">Cork oak</name>
    <dbReference type="NCBI Taxonomy" id="58331"/>
    <lineage>
        <taxon>Eukaryota</taxon>
        <taxon>Viridiplantae</taxon>
        <taxon>Streptophyta</taxon>
        <taxon>Embryophyta</taxon>
        <taxon>Tracheophyta</taxon>
        <taxon>Spermatophyta</taxon>
        <taxon>Magnoliopsida</taxon>
        <taxon>eudicotyledons</taxon>
        <taxon>Gunneridae</taxon>
        <taxon>Pentapetalae</taxon>
        <taxon>rosids</taxon>
        <taxon>fabids</taxon>
        <taxon>Fagales</taxon>
        <taxon>Fagaceae</taxon>
        <taxon>Quercus</taxon>
    </lineage>
</organism>
<keyword evidence="2" id="KW-1185">Reference proteome</keyword>
<comment type="caution">
    <text evidence="1">The sequence shown here is derived from an EMBL/GenBank/DDBJ whole genome shotgun (WGS) entry which is preliminary data.</text>
</comment>
<proteinExistence type="predicted"/>
<name>A0AAW0LI75_QUESU</name>
<dbReference type="AlphaFoldDB" id="A0AAW0LI75"/>
<accession>A0AAW0LI75</accession>
<reference evidence="1 2" key="1">
    <citation type="journal article" date="2018" name="Sci. Data">
        <title>The draft genome sequence of cork oak.</title>
        <authorList>
            <person name="Ramos A.M."/>
            <person name="Usie A."/>
            <person name="Barbosa P."/>
            <person name="Barros P.M."/>
            <person name="Capote T."/>
            <person name="Chaves I."/>
            <person name="Simoes F."/>
            <person name="Abreu I."/>
            <person name="Carrasquinho I."/>
            <person name="Faro C."/>
            <person name="Guimaraes J.B."/>
            <person name="Mendonca D."/>
            <person name="Nobrega F."/>
            <person name="Rodrigues L."/>
            <person name="Saibo N.J.M."/>
            <person name="Varela M.C."/>
            <person name="Egas C."/>
            <person name="Matos J."/>
            <person name="Miguel C.M."/>
            <person name="Oliveira M.M."/>
            <person name="Ricardo C.P."/>
            <person name="Goncalves S."/>
        </authorList>
    </citation>
    <scope>NUCLEOTIDE SEQUENCE [LARGE SCALE GENOMIC DNA]</scope>
    <source>
        <strain evidence="2">cv. HL8</strain>
    </source>
</reference>